<organism evidence="1 2">
    <name type="scientific">Photobacterium marinum</name>
    <dbReference type="NCBI Taxonomy" id="1056511"/>
    <lineage>
        <taxon>Bacteria</taxon>
        <taxon>Pseudomonadati</taxon>
        <taxon>Pseudomonadota</taxon>
        <taxon>Gammaproteobacteria</taxon>
        <taxon>Vibrionales</taxon>
        <taxon>Vibrionaceae</taxon>
        <taxon>Photobacterium</taxon>
    </lineage>
</organism>
<evidence type="ECO:0000313" key="1">
    <source>
        <dbReference type="EMBL" id="ELR64455.1"/>
    </source>
</evidence>
<dbReference type="PATRIC" id="fig|1056511.3.peg.3553"/>
<gene>
    <name evidence="1" type="ORF">C942_02479</name>
</gene>
<keyword evidence="2" id="KW-1185">Reference proteome</keyword>
<reference evidence="1 2" key="1">
    <citation type="submission" date="2012-12" db="EMBL/GenBank/DDBJ databases">
        <title>Genome Assembly of Photobacterium sp. AK15.</title>
        <authorList>
            <person name="Khatri I."/>
            <person name="Vaidya B."/>
            <person name="Srinivas T.N.R."/>
            <person name="Subramanian S."/>
            <person name="Pinnaka A."/>
        </authorList>
    </citation>
    <scope>NUCLEOTIDE SEQUENCE [LARGE SCALE GENOMIC DNA]</scope>
    <source>
        <strain evidence="1 2">AK15</strain>
    </source>
</reference>
<protein>
    <submittedName>
        <fullName evidence="1">Uncharacterized protein</fullName>
    </submittedName>
</protein>
<dbReference type="AlphaFoldDB" id="L8J6H1"/>
<accession>L8J6H1</accession>
<sequence length="47" mass="5484">MIETDIVEAAQQQYPKLEFFKVIYEDGKFVCTSSINSHTTTCREIIR</sequence>
<dbReference type="Proteomes" id="UP000011134">
    <property type="component" value="Unassembled WGS sequence"/>
</dbReference>
<comment type="caution">
    <text evidence="1">The sequence shown here is derived from an EMBL/GenBank/DDBJ whole genome shotgun (WGS) entry which is preliminary data.</text>
</comment>
<dbReference type="EMBL" id="AMZO01000026">
    <property type="protein sequence ID" value="ELR64455.1"/>
    <property type="molecule type" value="Genomic_DNA"/>
</dbReference>
<proteinExistence type="predicted"/>
<evidence type="ECO:0000313" key="2">
    <source>
        <dbReference type="Proteomes" id="UP000011134"/>
    </source>
</evidence>
<name>L8J6H1_9GAMM</name>